<dbReference type="AlphaFoldDB" id="A0A502L2R6"/>
<dbReference type="EMBL" id="SAWY01000009">
    <property type="protein sequence ID" value="TPH17159.1"/>
    <property type="molecule type" value="Genomic_DNA"/>
</dbReference>
<evidence type="ECO:0000313" key="2">
    <source>
        <dbReference type="EMBL" id="TPH17159.1"/>
    </source>
</evidence>
<dbReference type="InterPro" id="IPR006342">
    <property type="entry name" value="FkbM_mtfrase"/>
</dbReference>
<dbReference type="Gene3D" id="3.40.50.150">
    <property type="entry name" value="Vaccinia Virus protein VP39"/>
    <property type="match status" value="1"/>
</dbReference>
<dbReference type="GO" id="GO:0032259">
    <property type="term" value="P:methylation"/>
    <property type="evidence" value="ECO:0007669"/>
    <property type="project" value="UniProtKB-KW"/>
</dbReference>
<dbReference type="GO" id="GO:0008168">
    <property type="term" value="F:methyltransferase activity"/>
    <property type="evidence" value="ECO:0007669"/>
    <property type="project" value="UniProtKB-KW"/>
</dbReference>
<evidence type="ECO:0000313" key="3">
    <source>
        <dbReference type="Proteomes" id="UP000315303"/>
    </source>
</evidence>
<sequence length="375" mass="42577">MQMNTPIPNNKTFIYGASYLGLALAQLFDQQNTHYEFIDAYAPRDRVKGKYMYRPDEIKAEDKAHATVYIAVLLPPVKSGVDEALFEQLSQMGYTHLVSPYQTMSEFPETLSIISHDGLLWRNPHDENFVNQQGFETVLSFFNDERSKALLTNIANFRQSFAVEDYIKPDYCEEYFPPEIDLCTGLDDLHILDCGAFDGDTIKQFFAVFKDKIKSYAAFEPELDNYHALTAAASKIKNDFPQANINCFPMGVGNINKVLRFTSGDGAASHISDEGETEIFVTKLDDTHANSTVNLIKIDVEGADLDVITGATELIKQQRPNIAVSCYHQPSHIWEIPQLIKAINPDYQLFLRQHGHYGFELTLYCIDKSRFNYSN</sequence>
<protein>
    <submittedName>
        <fullName evidence="2">FkbM family methyltransferase</fullName>
    </submittedName>
</protein>
<feature type="domain" description="Methyltransferase FkbM" evidence="1">
    <location>
        <begin position="193"/>
        <end position="338"/>
    </location>
</feature>
<dbReference type="NCBIfam" id="TIGR01444">
    <property type="entry name" value="fkbM_fam"/>
    <property type="match status" value="1"/>
</dbReference>
<dbReference type="Pfam" id="PF05050">
    <property type="entry name" value="Methyltransf_21"/>
    <property type="match status" value="1"/>
</dbReference>
<evidence type="ECO:0000259" key="1">
    <source>
        <dbReference type="Pfam" id="PF05050"/>
    </source>
</evidence>
<organism evidence="2 3">
    <name type="scientific">Litorilituus lipolyticus</name>
    <dbReference type="NCBI Taxonomy" id="2491017"/>
    <lineage>
        <taxon>Bacteria</taxon>
        <taxon>Pseudomonadati</taxon>
        <taxon>Pseudomonadota</taxon>
        <taxon>Gammaproteobacteria</taxon>
        <taxon>Alteromonadales</taxon>
        <taxon>Colwelliaceae</taxon>
        <taxon>Litorilituus</taxon>
    </lineage>
</organism>
<name>A0A502L2R6_9GAMM</name>
<dbReference type="InterPro" id="IPR029063">
    <property type="entry name" value="SAM-dependent_MTases_sf"/>
</dbReference>
<accession>A0A502L2R6</accession>
<dbReference type="SUPFAM" id="SSF53335">
    <property type="entry name" value="S-adenosyl-L-methionine-dependent methyltransferases"/>
    <property type="match status" value="1"/>
</dbReference>
<dbReference type="OrthoDB" id="5329963at2"/>
<keyword evidence="2" id="KW-0808">Transferase</keyword>
<comment type="caution">
    <text evidence="2">The sequence shown here is derived from an EMBL/GenBank/DDBJ whole genome shotgun (WGS) entry which is preliminary data.</text>
</comment>
<gene>
    <name evidence="2" type="ORF">EPA86_05625</name>
</gene>
<dbReference type="Proteomes" id="UP000315303">
    <property type="component" value="Unassembled WGS sequence"/>
</dbReference>
<reference evidence="2 3" key="1">
    <citation type="submission" date="2019-01" db="EMBL/GenBank/DDBJ databases">
        <title>Litorilituus lipolytica sp. nov., isolated from intertidal sand of the Yellow Sea in China.</title>
        <authorList>
            <person name="Liu A."/>
        </authorList>
    </citation>
    <scope>NUCLEOTIDE SEQUENCE [LARGE SCALE GENOMIC DNA]</scope>
    <source>
        <strain evidence="2 3">RZ04</strain>
    </source>
</reference>
<keyword evidence="3" id="KW-1185">Reference proteome</keyword>
<keyword evidence="2" id="KW-0489">Methyltransferase</keyword>
<proteinExistence type="predicted"/>